<dbReference type="Proteomes" id="UP000256977">
    <property type="component" value="Unassembled WGS sequence"/>
</dbReference>
<dbReference type="CDD" id="cd01392">
    <property type="entry name" value="HTH_LacI"/>
    <property type="match status" value="1"/>
</dbReference>
<dbReference type="PROSITE" id="PS50932">
    <property type="entry name" value="HTH_LACI_2"/>
    <property type="match status" value="1"/>
</dbReference>
<dbReference type="OrthoDB" id="9796186at2"/>
<gene>
    <name evidence="5" type="ORF">DFP98_13727</name>
</gene>
<keyword evidence="3" id="KW-0804">Transcription</keyword>
<dbReference type="SUPFAM" id="SSF47413">
    <property type="entry name" value="lambda repressor-like DNA-binding domains"/>
    <property type="match status" value="1"/>
</dbReference>
<comment type="caution">
    <text evidence="5">The sequence shown here is derived from an EMBL/GenBank/DDBJ whole genome shotgun (WGS) entry which is preliminary data.</text>
</comment>
<dbReference type="InterPro" id="IPR000843">
    <property type="entry name" value="HTH_LacI"/>
</dbReference>
<keyword evidence="2" id="KW-0238">DNA-binding</keyword>
<sequence length="331" mass="36946">MATSREVAELAGVSVSSVSRAFRDDVYISREVRERILAAAEKLGYTPNLMARSLKSQKSRIIGLVISDIDNPFYSIITRIIESELKRLGYRLLLSYSNENAEQELEDLSLLASSRVDGIIFTPTTSKHASFIRNLKKQNIALVQMYRTGYADIDSVVMDDEMGAYLATKHLLQNGHSDILLLSVESPISPSRANGYRRAMAEADKPVNEEYVLHLPFQTDLKSIIKNKIVQLKPTAVVAGTNTIGMDVIKTCKEMKLSIPGDLSLVMFDDVAWASLLEITTVSQPTENLGLCACRTIMDRIAKQYTTEQMTTVLEPFLIARQSVRNLYASR</sequence>
<keyword evidence="1" id="KW-0805">Transcription regulation</keyword>
<organism evidence="5 6">
    <name type="scientific">Cohnella phaseoli</name>
    <dbReference type="NCBI Taxonomy" id="456490"/>
    <lineage>
        <taxon>Bacteria</taxon>
        <taxon>Bacillati</taxon>
        <taxon>Bacillota</taxon>
        <taxon>Bacilli</taxon>
        <taxon>Bacillales</taxon>
        <taxon>Paenibacillaceae</taxon>
        <taxon>Cohnella</taxon>
    </lineage>
</organism>
<dbReference type="RefSeq" id="WP_116064759.1">
    <property type="nucleotide sequence ID" value="NZ_QRDZ01000037.1"/>
</dbReference>
<dbReference type="SMART" id="SM00354">
    <property type="entry name" value="HTH_LACI"/>
    <property type="match status" value="1"/>
</dbReference>
<protein>
    <submittedName>
        <fullName evidence="5">LacI family transcriptional regulator</fullName>
    </submittedName>
</protein>
<dbReference type="CDD" id="cd06267">
    <property type="entry name" value="PBP1_LacI_sugar_binding-like"/>
    <property type="match status" value="1"/>
</dbReference>
<evidence type="ECO:0000259" key="4">
    <source>
        <dbReference type="PROSITE" id="PS50932"/>
    </source>
</evidence>
<feature type="domain" description="HTH lacI-type" evidence="4">
    <location>
        <begin position="2"/>
        <end position="56"/>
    </location>
</feature>
<dbReference type="Pfam" id="PF00532">
    <property type="entry name" value="Peripla_BP_1"/>
    <property type="match status" value="1"/>
</dbReference>
<dbReference type="EMBL" id="QRDZ01000037">
    <property type="protein sequence ID" value="RED57035.1"/>
    <property type="molecule type" value="Genomic_DNA"/>
</dbReference>
<dbReference type="SUPFAM" id="SSF53822">
    <property type="entry name" value="Periplasmic binding protein-like I"/>
    <property type="match status" value="1"/>
</dbReference>
<proteinExistence type="predicted"/>
<dbReference type="PANTHER" id="PTHR30146:SF109">
    <property type="entry name" value="HTH-TYPE TRANSCRIPTIONAL REGULATOR GALS"/>
    <property type="match status" value="1"/>
</dbReference>
<dbReference type="InterPro" id="IPR028082">
    <property type="entry name" value="Peripla_BP_I"/>
</dbReference>
<keyword evidence="6" id="KW-1185">Reference proteome</keyword>
<evidence type="ECO:0000256" key="3">
    <source>
        <dbReference type="ARBA" id="ARBA00023163"/>
    </source>
</evidence>
<dbReference type="Gene3D" id="1.10.260.40">
    <property type="entry name" value="lambda repressor-like DNA-binding domains"/>
    <property type="match status" value="1"/>
</dbReference>
<name>A0A3D9I5W8_9BACL</name>
<evidence type="ECO:0000313" key="6">
    <source>
        <dbReference type="Proteomes" id="UP000256977"/>
    </source>
</evidence>
<dbReference type="InterPro" id="IPR010982">
    <property type="entry name" value="Lambda_DNA-bd_dom_sf"/>
</dbReference>
<evidence type="ECO:0000256" key="1">
    <source>
        <dbReference type="ARBA" id="ARBA00023015"/>
    </source>
</evidence>
<dbReference type="GO" id="GO:0000976">
    <property type="term" value="F:transcription cis-regulatory region binding"/>
    <property type="evidence" value="ECO:0007669"/>
    <property type="project" value="TreeGrafter"/>
</dbReference>
<reference evidence="5 6" key="1">
    <citation type="submission" date="2018-07" db="EMBL/GenBank/DDBJ databases">
        <title>Genomic Encyclopedia of Type Strains, Phase III (KMG-III): the genomes of soil and plant-associated and newly described type strains.</title>
        <authorList>
            <person name="Whitman W."/>
        </authorList>
    </citation>
    <scope>NUCLEOTIDE SEQUENCE [LARGE SCALE GENOMIC DNA]</scope>
    <source>
        <strain evidence="5 6">CECT 7287</strain>
    </source>
</reference>
<dbReference type="GO" id="GO:0003700">
    <property type="term" value="F:DNA-binding transcription factor activity"/>
    <property type="evidence" value="ECO:0007669"/>
    <property type="project" value="TreeGrafter"/>
</dbReference>
<evidence type="ECO:0000313" key="5">
    <source>
        <dbReference type="EMBL" id="RED57035.1"/>
    </source>
</evidence>
<evidence type="ECO:0000256" key="2">
    <source>
        <dbReference type="ARBA" id="ARBA00023125"/>
    </source>
</evidence>
<dbReference type="PANTHER" id="PTHR30146">
    <property type="entry name" value="LACI-RELATED TRANSCRIPTIONAL REPRESSOR"/>
    <property type="match status" value="1"/>
</dbReference>
<dbReference type="Gene3D" id="3.40.50.2300">
    <property type="match status" value="2"/>
</dbReference>
<dbReference type="AlphaFoldDB" id="A0A3D9I5W8"/>
<dbReference type="Pfam" id="PF00356">
    <property type="entry name" value="LacI"/>
    <property type="match status" value="1"/>
</dbReference>
<dbReference type="InterPro" id="IPR001761">
    <property type="entry name" value="Peripla_BP/Lac1_sug-bd_dom"/>
</dbReference>
<accession>A0A3D9I5W8</accession>